<organism evidence="1 2">
    <name type="scientific">Desulfuromonas versatilis</name>
    <dbReference type="NCBI Taxonomy" id="2802975"/>
    <lineage>
        <taxon>Bacteria</taxon>
        <taxon>Pseudomonadati</taxon>
        <taxon>Thermodesulfobacteriota</taxon>
        <taxon>Desulfuromonadia</taxon>
        <taxon>Desulfuromonadales</taxon>
        <taxon>Desulfuromonadaceae</taxon>
        <taxon>Desulfuromonas</taxon>
    </lineage>
</organism>
<evidence type="ECO:0000313" key="1">
    <source>
        <dbReference type="EMBL" id="BCR04670.1"/>
    </source>
</evidence>
<keyword evidence="2" id="KW-1185">Reference proteome</keyword>
<protein>
    <submittedName>
        <fullName evidence="1">Uncharacterized protein</fullName>
    </submittedName>
</protein>
<sequence>MPIWFVSRKRPISQTSALMVKRTVTDESIIKKAKDWPSKTPGFSDPEEAVPGTSQKFFSFPFPAAPPRPSIGLKKIDLGTRKTEMAELKADARMVTTITPLTDQLPR</sequence>
<proteinExistence type="predicted"/>
<evidence type="ECO:0000313" key="2">
    <source>
        <dbReference type="Proteomes" id="UP001319827"/>
    </source>
</evidence>
<dbReference type="Proteomes" id="UP001319827">
    <property type="component" value="Chromosome"/>
</dbReference>
<gene>
    <name evidence="1" type="ORF">DESUT3_17390</name>
</gene>
<reference evidence="1 2" key="1">
    <citation type="journal article" date="2016" name="C (Basel)">
        <title>Selective Growth of and Electricity Production by Marine Exoelectrogenic Bacteria in Self-Aggregated Hydrogel of Microbially Reduced Graphene Oxide.</title>
        <authorList>
            <person name="Yoshida N."/>
            <person name="Goto Y."/>
            <person name="Miyata Y."/>
        </authorList>
    </citation>
    <scope>NUCLEOTIDE SEQUENCE [LARGE SCALE GENOMIC DNA]</scope>
    <source>
        <strain evidence="1 2">NIT-T3</strain>
    </source>
</reference>
<dbReference type="EMBL" id="AP024355">
    <property type="protein sequence ID" value="BCR04670.1"/>
    <property type="molecule type" value="Genomic_DNA"/>
</dbReference>
<reference evidence="1 2" key="2">
    <citation type="journal article" date="2021" name="Int. J. Syst. Evol. Microbiol.">
        <title>Isolation and Polyphasic Characterization of Desulfuromonas versatilis sp. Nov., an Electrogenic Bacteria Capable of Versatile Metabolism Isolated from a Graphene Oxide-Reducing Enrichment Culture.</title>
        <authorList>
            <person name="Xie L."/>
            <person name="Yoshida N."/>
            <person name="Ishii S."/>
            <person name="Meng L."/>
        </authorList>
    </citation>
    <scope>NUCLEOTIDE SEQUENCE [LARGE SCALE GENOMIC DNA]</scope>
    <source>
        <strain evidence="1 2">NIT-T3</strain>
    </source>
</reference>
<name>A0ABN6DX19_9BACT</name>
<accession>A0ABN6DX19</accession>